<dbReference type="InterPro" id="IPR011990">
    <property type="entry name" value="TPR-like_helical_dom_sf"/>
</dbReference>
<reference evidence="5 6" key="1">
    <citation type="submission" date="2021-08" db="EMBL/GenBank/DDBJ databases">
        <authorList>
            <person name="Tuo L."/>
        </authorList>
    </citation>
    <scope>NUCLEOTIDE SEQUENCE [LARGE SCALE GENOMIC DNA]</scope>
    <source>
        <strain evidence="5 6">JCM 31229</strain>
    </source>
</reference>
<dbReference type="Proteomes" id="UP000706039">
    <property type="component" value="Unassembled WGS sequence"/>
</dbReference>
<keyword evidence="1" id="KW-0677">Repeat</keyword>
<feature type="compositionally biased region" description="Pro residues" evidence="4">
    <location>
        <begin position="129"/>
        <end position="139"/>
    </location>
</feature>
<dbReference type="SMART" id="SM00028">
    <property type="entry name" value="TPR"/>
    <property type="match status" value="3"/>
</dbReference>
<feature type="region of interest" description="Disordered" evidence="4">
    <location>
        <begin position="181"/>
        <end position="212"/>
    </location>
</feature>
<evidence type="ECO:0000313" key="6">
    <source>
        <dbReference type="Proteomes" id="UP000706039"/>
    </source>
</evidence>
<dbReference type="InterPro" id="IPR050498">
    <property type="entry name" value="Ycf3"/>
</dbReference>
<feature type="repeat" description="TPR" evidence="3">
    <location>
        <begin position="299"/>
        <end position="332"/>
    </location>
</feature>
<organism evidence="5 6">
    <name type="scientific">Sphingomonas colocasiae</name>
    <dbReference type="NCBI Taxonomy" id="1848973"/>
    <lineage>
        <taxon>Bacteria</taxon>
        <taxon>Pseudomonadati</taxon>
        <taxon>Pseudomonadota</taxon>
        <taxon>Alphaproteobacteria</taxon>
        <taxon>Sphingomonadales</taxon>
        <taxon>Sphingomonadaceae</taxon>
        <taxon>Sphingomonas</taxon>
    </lineage>
</organism>
<comment type="caution">
    <text evidence="5">The sequence shown here is derived from an EMBL/GenBank/DDBJ whole genome shotgun (WGS) entry which is preliminary data.</text>
</comment>
<dbReference type="InterPro" id="IPR019734">
    <property type="entry name" value="TPR_rpt"/>
</dbReference>
<feature type="compositionally biased region" description="Low complexity" evidence="4">
    <location>
        <begin position="103"/>
        <end position="114"/>
    </location>
</feature>
<evidence type="ECO:0000256" key="3">
    <source>
        <dbReference type="PROSITE-ProRule" id="PRU00339"/>
    </source>
</evidence>
<dbReference type="Gene3D" id="1.25.40.10">
    <property type="entry name" value="Tetratricopeptide repeat domain"/>
    <property type="match status" value="1"/>
</dbReference>
<keyword evidence="6" id="KW-1185">Reference proteome</keyword>
<dbReference type="RefSeq" id="WP_222993760.1">
    <property type="nucleotide sequence ID" value="NZ_JAINVV010000015.1"/>
</dbReference>
<evidence type="ECO:0000313" key="5">
    <source>
        <dbReference type="EMBL" id="MBY8826274.1"/>
    </source>
</evidence>
<dbReference type="PANTHER" id="PTHR44858:SF1">
    <property type="entry name" value="UDP-N-ACETYLGLUCOSAMINE--PEPTIDE N-ACETYLGLUCOSAMINYLTRANSFERASE SPINDLY-RELATED"/>
    <property type="match status" value="1"/>
</dbReference>
<name>A0ABS7Q209_9SPHN</name>
<sequence>MVNDGDIAAALPDPPPPAPARREAAIEAALRRFDGADAKDASPSRDAAPRSLPWWRQLGRPQIGAMVSAALVALVGVPAVWMSIENRQIAYTPGAPADRTARPGPGQTQTAPQPESAASSTAAPDAGHPAPPQAPATAPLPQPAIALAEAGIPAPAPPPPPPSELAPPAQADMAVQDITVSASRRSETPPAPPSAFQDKAAAPRLAAEARADTEDAGIVVTGARIQRRSDRRGDWNACTVDDPARNLSGCKRFFDPDAKGKAGRAGAHIADGLNSAWEGDDEAAVTAFDKAIAAAPRNGFAYLNRGLAHQRQGELDRAIADLDQAIRHDPGAARNYYVRSQLHRQRGDTRRARIDAEHAVDIDPRYADLVR</sequence>
<dbReference type="Pfam" id="PF00515">
    <property type="entry name" value="TPR_1"/>
    <property type="match status" value="1"/>
</dbReference>
<feature type="region of interest" description="Disordered" evidence="4">
    <location>
        <begin position="1"/>
        <end position="21"/>
    </location>
</feature>
<proteinExistence type="predicted"/>
<dbReference type="SUPFAM" id="SSF48452">
    <property type="entry name" value="TPR-like"/>
    <property type="match status" value="1"/>
</dbReference>
<evidence type="ECO:0000256" key="2">
    <source>
        <dbReference type="ARBA" id="ARBA00022803"/>
    </source>
</evidence>
<evidence type="ECO:0000256" key="1">
    <source>
        <dbReference type="ARBA" id="ARBA00022737"/>
    </source>
</evidence>
<protein>
    <submittedName>
        <fullName evidence="5">Tetratricopeptide repeat protein</fullName>
    </submittedName>
</protein>
<evidence type="ECO:0000256" key="4">
    <source>
        <dbReference type="SAM" id="MobiDB-lite"/>
    </source>
</evidence>
<accession>A0ABS7Q209</accession>
<keyword evidence="2 3" id="KW-0802">TPR repeat</keyword>
<gene>
    <name evidence="5" type="ORF">K7G82_28485</name>
</gene>
<dbReference type="PANTHER" id="PTHR44858">
    <property type="entry name" value="TETRATRICOPEPTIDE REPEAT PROTEIN 6"/>
    <property type="match status" value="1"/>
</dbReference>
<feature type="compositionally biased region" description="Low complexity" evidence="4">
    <location>
        <begin position="1"/>
        <end position="11"/>
    </location>
</feature>
<feature type="region of interest" description="Disordered" evidence="4">
    <location>
        <begin position="94"/>
        <end position="139"/>
    </location>
</feature>
<dbReference type="EMBL" id="JAINVV010000015">
    <property type="protein sequence ID" value="MBY8826274.1"/>
    <property type="molecule type" value="Genomic_DNA"/>
</dbReference>
<dbReference type="PROSITE" id="PS50005">
    <property type="entry name" value="TPR"/>
    <property type="match status" value="1"/>
</dbReference>
<dbReference type="Pfam" id="PF13181">
    <property type="entry name" value="TPR_8"/>
    <property type="match status" value="1"/>
</dbReference>